<feature type="domain" description="HAMP" evidence="7">
    <location>
        <begin position="315"/>
        <end position="367"/>
    </location>
</feature>
<dbReference type="Pfam" id="PF12833">
    <property type="entry name" value="HTH_18"/>
    <property type="match status" value="1"/>
</dbReference>
<dbReference type="Gene3D" id="6.10.340.10">
    <property type="match status" value="1"/>
</dbReference>
<feature type="transmembrane region" description="Helical" evidence="5">
    <location>
        <begin position="294"/>
        <end position="314"/>
    </location>
</feature>
<dbReference type="EMBL" id="CP002582">
    <property type="protein sequence ID" value="ADZ81997.1"/>
    <property type="molecule type" value="Genomic_DNA"/>
</dbReference>
<keyword evidence="9" id="KW-1185">Reference proteome</keyword>
<evidence type="ECO:0000256" key="3">
    <source>
        <dbReference type="ARBA" id="ARBA00023163"/>
    </source>
</evidence>
<dbReference type="GO" id="GO:0003700">
    <property type="term" value="F:DNA-binding transcription factor activity"/>
    <property type="evidence" value="ECO:0007669"/>
    <property type="project" value="InterPro"/>
</dbReference>
<evidence type="ECO:0000259" key="7">
    <source>
        <dbReference type="PROSITE" id="PS50885"/>
    </source>
</evidence>
<dbReference type="HOGENOM" id="CLU_449628_0_0_9"/>
<dbReference type="eggNOG" id="COG2207">
    <property type="taxonomic scope" value="Bacteria"/>
</dbReference>
<dbReference type="InterPro" id="IPR018062">
    <property type="entry name" value="HTH_AraC-typ_CS"/>
</dbReference>
<dbReference type="InterPro" id="IPR009057">
    <property type="entry name" value="Homeodomain-like_sf"/>
</dbReference>
<feature type="transmembrane region" description="Helical" evidence="5">
    <location>
        <begin position="15"/>
        <end position="39"/>
    </location>
</feature>
<dbReference type="Pfam" id="PF00672">
    <property type="entry name" value="HAMP"/>
    <property type="match status" value="1"/>
</dbReference>
<gene>
    <name evidence="8" type="ordered locus">Clole_0245</name>
</gene>
<dbReference type="InterPro" id="IPR020449">
    <property type="entry name" value="Tscrpt_reg_AraC-type_HTH"/>
</dbReference>
<keyword evidence="3" id="KW-0804">Transcription</keyword>
<accession>F2JIS5</accession>
<evidence type="ECO:0000256" key="2">
    <source>
        <dbReference type="ARBA" id="ARBA00023125"/>
    </source>
</evidence>
<evidence type="ECO:0000259" key="6">
    <source>
        <dbReference type="PROSITE" id="PS01124"/>
    </source>
</evidence>
<dbReference type="PROSITE" id="PS01124">
    <property type="entry name" value="HTH_ARAC_FAMILY_2"/>
    <property type="match status" value="1"/>
</dbReference>
<keyword evidence="5" id="KW-1133">Transmembrane helix</keyword>
<dbReference type="SMART" id="SM00342">
    <property type="entry name" value="HTH_ARAC"/>
    <property type="match status" value="1"/>
</dbReference>
<sequence length="754" mass="87421">MNKQIKWSKLGLKTVFNLTFICFIVVPILIVLIGVLNILNKQFKVQAIENISRAQETIMTELSSDIQTMSMRLSHLVHGNNNEVLDYAAGTNTNDLEKRNVYQNKLNQAGGLVLEPVSDIISVGFYMKDGKSSFYKNSINWSYEKIKGTKWYQTALQRNNQVVVGWITSEGRNELYSGSKQDNLMLVFALAPDRKTDRSERIEMIALYQLSRTGDKMKAYNKEYLSGKNKLGLMQLRSADGEIIFSTITDQEMLSRPTYTYVKTPVTLDEDTWYIESYIPTKELTSEFWKTAKYVLLVAIGMLLLVGYCSRYFIRSIVAPIEKINTGLRQVEEGELAIHISPEGQYEIRTMIHSFNAMVRRLQALISEYEEKMKRVEKSMETYFEELMTGNITPKEVMQQSKDFFEENYAILYFVLNDSKGKEIEKIEIEKVIHCFMRNPRFSARCTVYVEDSMHMYAFYRMTEEAYLDVTYQMISALQKVAKAEFGIEIDVCIGEKVFGGEAFYTQIAKVKETQLYRYLKGKQVMFSLGDSLVNKVMSLVPQYEALATAIYVADERNILKEKEKLFSTINKMGKEKIEEARWQVLAVILALAKKFEEAQANFHEVFGEAVPYEIKLARIEDIKSLKLWLTNYIEWLVDYEASKLGEKETDTIKKAKHYISSYYENPDLSLGEVAEYVGLNEKYFTSKFSKETGESFMNYLIGLRMQKAKELLKTTTFKIYEIAEMVGYRNVESFNRVFKKYYGISPLQYRKTM</sequence>
<dbReference type="GO" id="GO:0043565">
    <property type="term" value="F:sequence-specific DNA binding"/>
    <property type="evidence" value="ECO:0007669"/>
    <property type="project" value="InterPro"/>
</dbReference>
<dbReference type="CDD" id="cd06225">
    <property type="entry name" value="HAMP"/>
    <property type="match status" value="1"/>
</dbReference>
<dbReference type="RefSeq" id="WP_013655298.1">
    <property type="nucleotide sequence ID" value="NC_015275.1"/>
</dbReference>
<dbReference type="GO" id="GO:0016020">
    <property type="term" value="C:membrane"/>
    <property type="evidence" value="ECO:0007669"/>
    <property type="project" value="InterPro"/>
</dbReference>
<keyword evidence="5" id="KW-0812">Transmembrane</keyword>
<evidence type="ECO:0000256" key="4">
    <source>
        <dbReference type="SAM" id="Coils"/>
    </source>
</evidence>
<keyword evidence="4" id="KW-0175">Coiled coil</keyword>
<dbReference type="STRING" id="642492.Clole_0245"/>
<evidence type="ECO:0000313" key="9">
    <source>
        <dbReference type="Proteomes" id="UP000008467"/>
    </source>
</evidence>
<dbReference type="GO" id="GO:0007165">
    <property type="term" value="P:signal transduction"/>
    <property type="evidence" value="ECO:0007669"/>
    <property type="project" value="InterPro"/>
</dbReference>
<dbReference type="PRINTS" id="PR00032">
    <property type="entry name" value="HTHARAC"/>
</dbReference>
<feature type="coiled-coil region" evidence="4">
    <location>
        <begin position="352"/>
        <end position="386"/>
    </location>
</feature>
<feature type="domain" description="HTH araC/xylS-type" evidence="6">
    <location>
        <begin position="654"/>
        <end position="753"/>
    </location>
</feature>
<dbReference type="PANTHER" id="PTHR43280:SF10">
    <property type="entry name" value="REGULATORY PROTEIN POCR"/>
    <property type="match status" value="1"/>
</dbReference>
<keyword evidence="2" id="KW-0238">DNA-binding</keyword>
<keyword evidence="1" id="KW-0805">Transcription regulation</keyword>
<dbReference type="PROSITE" id="PS50885">
    <property type="entry name" value="HAMP"/>
    <property type="match status" value="1"/>
</dbReference>
<dbReference type="KEGG" id="cle:Clole_0245"/>
<protein>
    <submittedName>
        <fullName evidence="8">Transcriptional regulator, AraC family</fullName>
    </submittedName>
</protein>
<dbReference type="SMART" id="SM00304">
    <property type="entry name" value="HAMP"/>
    <property type="match status" value="1"/>
</dbReference>
<dbReference type="Gene3D" id="1.10.10.60">
    <property type="entry name" value="Homeodomain-like"/>
    <property type="match status" value="2"/>
</dbReference>
<reference evidence="8 9" key="1">
    <citation type="journal article" date="2011" name="J. Bacteriol.">
        <title>Complete genome sequence of the cellulose-degrading bacterium Cellulosilyticum lentocellum.</title>
        <authorList>
            <consortium name="US DOE Joint Genome Institute"/>
            <person name="Miller D.A."/>
            <person name="Suen G."/>
            <person name="Bruce D."/>
            <person name="Copeland A."/>
            <person name="Cheng J.F."/>
            <person name="Detter C."/>
            <person name="Goodwin L.A."/>
            <person name="Han C.S."/>
            <person name="Hauser L.J."/>
            <person name="Land M.L."/>
            <person name="Lapidus A."/>
            <person name="Lucas S."/>
            <person name="Meincke L."/>
            <person name="Pitluck S."/>
            <person name="Tapia R."/>
            <person name="Teshima H."/>
            <person name="Woyke T."/>
            <person name="Fox B.G."/>
            <person name="Angert E.R."/>
            <person name="Currie C.R."/>
        </authorList>
    </citation>
    <scope>NUCLEOTIDE SEQUENCE [LARGE SCALE GENOMIC DNA]</scope>
    <source>
        <strain evidence="9">ATCC 49066 / DSM 5427 / NCIMB 11756 / RHM5</strain>
    </source>
</reference>
<keyword evidence="5" id="KW-0472">Membrane</keyword>
<dbReference type="AlphaFoldDB" id="F2JIS5"/>
<proteinExistence type="predicted"/>
<evidence type="ECO:0000256" key="5">
    <source>
        <dbReference type="SAM" id="Phobius"/>
    </source>
</evidence>
<dbReference type="InterPro" id="IPR018060">
    <property type="entry name" value="HTH_AraC"/>
</dbReference>
<dbReference type="SUPFAM" id="SSF46689">
    <property type="entry name" value="Homeodomain-like"/>
    <property type="match status" value="2"/>
</dbReference>
<name>F2JIS5_CELLD</name>
<evidence type="ECO:0000256" key="1">
    <source>
        <dbReference type="ARBA" id="ARBA00023015"/>
    </source>
</evidence>
<dbReference type="PROSITE" id="PS00041">
    <property type="entry name" value="HTH_ARAC_FAMILY_1"/>
    <property type="match status" value="1"/>
</dbReference>
<dbReference type="InterPro" id="IPR003660">
    <property type="entry name" value="HAMP_dom"/>
</dbReference>
<evidence type="ECO:0000313" key="8">
    <source>
        <dbReference type="EMBL" id="ADZ81997.1"/>
    </source>
</evidence>
<organism evidence="8 9">
    <name type="scientific">Cellulosilyticum lentocellum (strain ATCC 49066 / DSM 5427 / NCIMB 11756 / RHM5)</name>
    <name type="common">Clostridium lentocellum</name>
    <dbReference type="NCBI Taxonomy" id="642492"/>
    <lineage>
        <taxon>Bacteria</taxon>
        <taxon>Bacillati</taxon>
        <taxon>Bacillota</taxon>
        <taxon>Clostridia</taxon>
        <taxon>Lachnospirales</taxon>
        <taxon>Cellulosilyticaceae</taxon>
        <taxon>Cellulosilyticum</taxon>
    </lineage>
</organism>
<dbReference type="PANTHER" id="PTHR43280">
    <property type="entry name" value="ARAC-FAMILY TRANSCRIPTIONAL REGULATOR"/>
    <property type="match status" value="1"/>
</dbReference>
<dbReference type="SUPFAM" id="SSF158472">
    <property type="entry name" value="HAMP domain-like"/>
    <property type="match status" value="1"/>
</dbReference>
<dbReference type="Proteomes" id="UP000008467">
    <property type="component" value="Chromosome"/>
</dbReference>